<comment type="caution">
    <text evidence="2">The sequence shown here is derived from an EMBL/GenBank/DDBJ whole genome shotgun (WGS) entry which is preliminary data.</text>
</comment>
<reference evidence="2" key="1">
    <citation type="submission" date="2022-11" db="EMBL/GenBank/DDBJ databases">
        <authorList>
            <person name="Petersen C."/>
        </authorList>
    </citation>
    <scope>NUCLEOTIDE SEQUENCE</scope>
    <source>
        <strain evidence="2">IBT 30761</strain>
    </source>
</reference>
<evidence type="ECO:0000313" key="3">
    <source>
        <dbReference type="Proteomes" id="UP001149074"/>
    </source>
</evidence>
<dbReference type="OrthoDB" id="4366662at2759"/>
<dbReference type="AlphaFoldDB" id="A0A9W9FNA8"/>
<dbReference type="RefSeq" id="XP_056476766.1">
    <property type="nucleotide sequence ID" value="XM_056616409.1"/>
</dbReference>
<feature type="signal peptide" evidence="1">
    <location>
        <begin position="1"/>
        <end position="18"/>
    </location>
</feature>
<sequence>MKFTGFAVSLALAGVVSSAALPGLPLSGSEGVVGGLEGAAAGIISGLGKRQLDAVTPVTEGVASSLNGGTGIVGSAVGTVESTTGGIAGTAENSVTGALGAAKRQVDGVEGTAEGLLGSAGVKRQLDAVQPVTESIASTLNGGTGVVGGAVGTVESTTGGIAGTAENAVSGAVGNVKRQFGNLPATLSQTGTDVLAGLSGNPSGLYGALNNLHTIVAAGEISPDQLNNLPAAVQGVIANLAVA</sequence>
<name>A0A9W9FNA8_9EURO</name>
<dbReference type="EMBL" id="JAPQKI010000004">
    <property type="protein sequence ID" value="KAJ5103386.1"/>
    <property type="molecule type" value="Genomic_DNA"/>
</dbReference>
<dbReference type="Proteomes" id="UP001149074">
    <property type="component" value="Unassembled WGS sequence"/>
</dbReference>
<keyword evidence="3" id="KW-1185">Reference proteome</keyword>
<proteinExistence type="predicted"/>
<feature type="chain" id="PRO_5040886786" evidence="1">
    <location>
        <begin position="19"/>
        <end position="243"/>
    </location>
</feature>
<protein>
    <submittedName>
        <fullName evidence="2">Uncharacterized protein</fullName>
    </submittedName>
</protein>
<organism evidence="2 3">
    <name type="scientific">Penicillium argentinense</name>
    <dbReference type="NCBI Taxonomy" id="1131581"/>
    <lineage>
        <taxon>Eukaryota</taxon>
        <taxon>Fungi</taxon>
        <taxon>Dikarya</taxon>
        <taxon>Ascomycota</taxon>
        <taxon>Pezizomycotina</taxon>
        <taxon>Eurotiomycetes</taxon>
        <taxon>Eurotiomycetidae</taxon>
        <taxon>Eurotiales</taxon>
        <taxon>Aspergillaceae</taxon>
        <taxon>Penicillium</taxon>
    </lineage>
</organism>
<evidence type="ECO:0000313" key="2">
    <source>
        <dbReference type="EMBL" id="KAJ5103386.1"/>
    </source>
</evidence>
<keyword evidence="1" id="KW-0732">Signal</keyword>
<gene>
    <name evidence="2" type="ORF">N7532_003915</name>
</gene>
<evidence type="ECO:0000256" key="1">
    <source>
        <dbReference type="SAM" id="SignalP"/>
    </source>
</evidence>
<dbReference type="GeneID" id="81355388"/>
<reference evidence="2" key="2">
    <citation type="journal article" date="2023" name="IMA Fungus">
        <title>Comparative genomic study of the Penicillium genus elucidates a diverse pangenome and 15 lateral gene transfer events.</title>
        <authorList>
            <person name="Petersen C."/>
            <person name="Sorensen T."/>
            <person name="Nielsen M.R."/>
            <person name="Sondergaard T.E."/>
            <person name="Sorensen J.L."/>
            <person name="Fitzpatrick D.A."/>
            <person name="Frisvad J.C."/>
            <person name="Nielsen K.L."/>
        </authorList>
    </citation>
    <scope>NUCLEOTIDE SEQUENCE</scope>
    <source>
        <strain evidence="2">IBT 30761</strain>
    </source>
</reference>
<accession>A0A9W9FNA8</accession>